<dbReference type="InterPro" id="IPR011765">
    <property type="entry name" value="Pept_M16_N"/>
</dbReference>
<protein>
    <submittedName>
        <fullName evidence="2">M16 family metallopeptidase</fullName>
    </submittedName>
</protein>
<evidence type="ECO:0000259" key="1">
    <source>
        <dbReference type="Pfam" id="PF00675"/>
    </source>
</evidence>
<dbReference type="Gene3D" id="3.30.830.10">
    <property type="entry name" value="Metalloenzyme, LuxS/M16 peptidase-like"/>
    <property type="match status" value="1"/>
</dbReference>
<comment type="caution">
    <text evidence="2">The sequence shown here is derived from an EMBL/GenBank/DDBJ whole genome shotgun (WGS) entry which is preliminary data.</text>
</comment>
<evidence type="ECO:0000313" key="3">
    <source>
        <dbReference type="Proteomes" id="UP000006251"/>
    </source>
</evidence>
<dbReference type="GO" id="GO:0046872">
    <property type="term" value="F:metal ion binding"/>
    <property type="evidence" value="ECO:0007669"/>
    <property type="project" value="InterPro"/>
</dbReference>
<dbReference type="OrthoDB" id="9762027at2"/>
<dbReference type="InterPro" id="IPR011249">
    <property type="entry name" value="Metalloenz_LuxS/M16"/>
</dbReference>
<proteinExistence type="predicted"/>
<dbReference type="STRING" id="1121922.GCA_000428905_01655"/>
<feature type="domain" description="Peptidase M16 N-terminal" evidence="1">
    <location>
        <begin position="34"/>
        <end position="113"/>
    </location>
</feature>
<dbReference type="PANTHER" id="PTHR43016">
    <property type="entry name" value="PRESEQUENCE PROTEASE"/>
    <property type="match status" value="1"/>
</dbReference>
<keyword evidence="3" id="KW-1185">Reference proteome</keyword>
<name>K6ZIN8_9ALTE</name>
<dbReference type="AlphaFoldDB" id="K6ZIN8"/>
<accession>K6ZIN8</accession>
<dbReference type="PANTHER" id="PTHR43016:SF16">
    <property type="entry name" value="METALLOPROTEASE, PUTATIVE (AFU_ORTHOLOGUE AFUA_4G07610)-RELATED"/>
    <property type="match status" value="1"/>
</dbReference>
<dbReference type="Pfam" id="PF00675">
    <property type="entry name" value="Peptidase_M16"/>
    <property type="match status" value="1"/>
</dbReference>
<reference evidence="3" key="1">
    <citation type="journal article" date="2014" name="Environ. Microbiol.">
        <title>Comparative genomics of the marine bacterial genus Glaciecola reveals the high degree of genomic diversity and genomic characteristic for cold adaptation.</title>
        <authorList>
            <person name="Qin Q.L."/>
            <person name="Xie B.B."/>
            <person name="Yu Y."/>
            <person name="Shu Y.L."/>
            <person name="Rong J.C."/>
            <person name="Zhang Y.J."/>
            <person name="Zhao D.L."/>
            <person name="Chen X.L."/>
            <person name="Zhang X.Y."/>
            <person name="Chen B."/>
            <person name="Zhou B.C."/>
            <person name="Zhang Y.Z."/>
        </authorList>
    </citation>
    <scope>NUCLEOTIDE SEQUENCE [LARGE SCALE GENOMIC DNA]</scope>
    <source>
        <strain evidence="3">ACAM 615</strain>
    </source>
</reference>
<sequence>MTFYRHACGLSQHNITAEKGFAVLIVVDTPALDDSGVSHAVEHLVFRRSAAFAQPESLFQLTALTDLSINASTHCNKTYYHCQSQSLQSCLLGLNYLLNGLLAPVFVAQDLQHEIYHSDCYGVMHRELSFQQVQQQRVVDRSDTSEKRCYQYGGDIELISQLSQTDVTQYHREYYQAHKMQLITGNIESTLVASLLKSIKYTDQVGAAYVPKVLPKNSHYEEDKQLLRWWIDSQFYAYFSSNYENLSVLIKSYDSELVLPQFNLNNKQQFALDVIAPFGCCEKALSGALDTYVLKNTDEIVTKEKTQQYKFSPEIAHLFTHYGTLNPDSAVDLTPTPKTPTIPTVGRGEAYLLQKQPVIKQIKSKQVKSNKPIPLSPVKNRILTQLSQHLSEGKYQQSEYKHRPLPTIFTPLLRQAEEKLNQHQIAKVFDQDHCLLLISIRHEEQELGILTSFIMNAYPTFLSSRTQGHCYAIASHYIPEDRHLVFYSAFDVAPSLKLTIITETLQMLSQDLPFITTSLPLAKRKLANADVNDISVQAIAQFISNTIATNHA</sequence>
<dbReference type="Proteomes" id="UP000006251">
    <property type="component" value="Unassembled WGS sequence"/>
</dbReference>
<dbReference type="EMBL" id="BAEQ01000054">
    <property type="protein sequence ID" value="GAC30227.1"/>
    <property type="molecule type" value="Genomic_DNA"/>
</dbReference>
<organism evidence="2 3">
    <name type="scientific">Brumicola pallidula DSM 14239 = ACAM 615</name>
    <dbReference type="NCBI Taxonomy" id="1121922"/>
    <lineage>
        <taxon>Bacteria</taxon>
        <taxon>Pseudomonadati</taxon>
        <taxon>Pseudomonadota</taxon>
        <taxon>Gammaproteobacteria</taxon>
        <taxon>Alteromonadales</taxon>
        <taxon>Alteromonadaceae</taxon>
        <taxon>Brumicola</taxon>
    </lineage>
</organism>
<gene>
    <name evidence="2" type="ORF">GPAL_3379</name>
</gene>
<dbReference type="SUPFAM" id="SSF63411">
    <property type="entry name" value="LuxS/MPP-like metallohydrolase"/>
    <property type="match status" value="1"/>
</dbReference>
<dbReference type="RefSeq" id="WP_006014048.1">
    <property type="nucleotide sequence ID" value="NZ_AUAV01000008.1"/>
</dbReference>
<evidence type="ECO:0000313" key="2">
    <source>
        <dbReference type="EMBL" id="GAC30227.1"/>
    </source>
</evidence>